<feature type="compositionally biased region" description="Polar residues" evidence="1">
    <location>
        <begin position="412"/>
        <end position="421"/>
    </location>
</feature>
<proteinExistence type="predicted"/>
<name>A0AA86ST93_9FABA</name>
<gene>
    <name evidence="2" type="ORF">AYBTSS11_LOCUS24301</name>
</gene>
<feature type="region of interest" description="Disordered" evidence="1">
    <location>
        <begin position="383"/>
        <end position="471"/>
    </location>
</feature>
<evidence type="ECO:0000313" key="3">
    <source>
        <dbReference type="Proteomes" id="UP001189624"/>
    </source>
</evidence>
<dbReference type="Proteomes" id="UP001189624">
    <property type="component" value="Chromosome 8"/>
</dbReference>
<accession>A0AA86ST93</accession>
<evidence type="ECO:0000313" key="2">
    <source>
        <dbReference type="EMBL" id="CAJ1972252.1"/>
    </source>
</evidence>
<dbReference type="EMBL" id="OY731405">
    <property type="protein sequence ID" value="CAJ1972252.1"/>
    <property type="molecule type" value="Genomic_DNA"/>
</dbReference>
<dbReference type="GO" id="GO:0045892">
    <property type="term" value="P:negative regulation of DNA-templated transcription"/>
    <property type="evidence" value="ECO:0007669"/>
    <property type="project" value="InterPro"/>
</dbReference>
<organism evidence="2 3">
    <name type="scientific">Sphenostylis stenocarpa</name>
    <dbReference type="NCBI Taxonomy" id="92480"/>
    <lineage>
        <taxon>Eukaryota</taxon>
        <taxon>Viridiplantae</taxon>
        <taxon>Streptophyta</taxon>
        <taxon>Embryophyta</taxon>
        <taxon>Tracheophyta</taxon>
        <taxon>Spermatophyta</taxon>
        <taxon>Magnoliopsida</taxon>
        <taxon>eudicotyledons</taxon>
        <taxon>Gunneridae</taxon>
        <taxon>Pentapetalae</taxon>
        <taxon>rosids</taxon>
        <taxon>fabids</taxon>
        <taxon>Fabales</taxon>
        <taxon>Fabaceae</taxon>
        <taxon>Papilionoideae</taxon>
        <taxon>50 kb inversion clade</taxon>
        <taxon>NPAAA clade</taxon>
        <taxon>indigoferoid/millettioid clade</taxon>
        <taxon>Phaseoleae</taxon>
        <taxon>Sphenostylis</taxon>
    </lineage>
</organism>
<dbReference type="AlphaFoldDB" id="A0AA86ST93"/>
<dbReference type="PANTHER" id="PTHR35504:SF1">
    <property type="entry name" value="PROTEIN EMBRYONIC FLOWER 1"/>
    <property type="match status" value="1"/>
</dbReference>
<dbReference type="InterPro" id="IPR034583">
    <property type="entry name" value="EMF1"/>
</dbReference>
<dbReference type="GO" id="GO:0009910">
    <property type="term" value="P:negative regulation of flower development"/>
    <property type="evidence" value="ECO:0007669"/>
    <property type="project" value="InterPro"/>
</dbReference>
<feature type="compositionally biased region" description="Polar residues" evidence="1">
    <location>
        <begin position="460"/>
        <end position="471"/>
    </location>
</feature>
<reference evidence="2" key="1">
    <citation type="submission" date="2023-10" db="EMBL/GenBank/DDBJ databases">
        <authorList>
            <person name="Domelevo Entfellner J.-B."/>
        </authorList>
    </citation>
    <scope>NUCLEOTIDE SEQUENCE</scope>
</reference>
<keyword evidence="3" id="KW-1185">Reference proteome</keyword>
<dbReference type="PANTHER" id="PTHR35504">
    <property type="entry name" value="PROTEIN EMBRYONIC FLOWER 1"/>
    <property type="match status" value="1"/>
</dbReference>
<protein>
    <submittedName>
        <fullName evidence="2">Uncharacterized protein</fullName>
    </submittedName>
</protein>
<dbReference type="GO" id="GO:0048367">
    <property type="term" value="P:shoot system development"/>
    <property type="evidence" value="ECO:0007669"/>
    <property type="project" value="InterPro"/>
</dbReference>
<dbReference type="Gramene" id="rna-AYBTSS11_LOCUS24301">
    <property type="protein sequence ID" value="CAJ1972252.1"/>
    <property type="gene ID" value="gene-AYBTSS11_LOCUS24301"/>
</dbReference>
<sequence>MEIKKLKTDYAYTDRMNREDSPPCKHFSLRGYVAQMRQKDLRICSPFAIDGSETQPSLPPLAVPRFQSWSCNVCRGESVSDIINQRACSEGIDINNFIDLTGDSDDSESDDETAEVETTRITVPPGHLNHQLSNPVSFFHPKRTARSFRYPKVRPCPRIKDAESFFFPKTNAGSSEVRPSVTQDMHRNESGFEGNVACESEVELVISNPKGKGKSFSEVANKGKQIYEDNQSLQELRKSCTLQGNVIVIADEEDVEPEAEQFPQVPVTEDNVHAEHSDKNGESGVVVLDHHQQKNTGNSSKKFKRMRLLREILGEDDEPKTEQIRIERTAPQNPSVHSEPEKTIMNEEVGEGDAKKLEKKGQRGRKRKLILDEDDIPLSMIFPRAENDAPNMPTSPLAQVAPNEEGLGEGLHQSSNNSPQTENEHTLPMPIQKGQGGETDSDGERRSAISRQGKGVRIEVSNSTNPFSQIF</sequence>
<evidence type="ECO:0000256" key="1">
    <source>
        <dbReference type="SAM" id="MobiDB-lite"/>
    </source>
</evidence>